<dbReference type="OrthoDB" id="9778595at2"/>
<dbReference type="Proteomes" id="UP000307874">
    <property type="component" value="Unassembled WGS sequence"/>
</dbReference>
<dbReference type="GO" id="GO:0016740">
    <property type="term" value="F:transferase activity"/>
    <property type="evidence" value="ECO:0007669"/>
    <property type="project" value="UniProtKB-UniRule"/>
</dbReference>
<evidence type="ECO:0000313" key="14">
    <source>
        <dbReference type="Proteomes" id="UP000307874"/>
    </source>
</evidence>
<organism evidence="13 14">
    <name type="scientific">Martelella lutilitoris</name>
    <dbReference type="NCBI Taxonomy" id="2583532"/>
    <lineage>
        <taxon>Bacteria</taxon>
        <taxon>Pseudomonadati</taxon>
        <taxon>Pseudomonadota</taxon>
        <taxon>Alphaproteobacteria</taxon>
        <taxon>Hyphomicrobiales</taxon>
        <taxon>Aurantimonadaceae</taxon>
        <taxon>Martelella</taxon>
    </lineage>
</organism>
<dbReference type="PIRSF" id="PIRSF006268">
    <property type="entry name" value="ApbE"/>
    <property type="match status" value="1"/>
</dbReference>
<evidence type="ECO:0000256" key="8">
    <source>
        <dbReference type="ARBA" id="ARBA00031306"/>
    </source>
</evidence>
<evidence type="ECO:0000313" key="13">
    <source>
        <dbReference type="EMBL" id="TNB49901.1"/>
    </source>
</evidence>
<keyword evidence="12" id="KW-0732">Signal</keyword>
<evidence type="ECO:0000256" key="11">
    <source>
        <dbReference type="PIRSR" id="PIRSR006268-2"/>
    </source>
</evidence>
<evidence type="ECO:0000256" key="10">
    <source>
        <dbReference type="PIRNR" id="PIRNR006268"/>
    </source>
</evidence>
<keyword evidence="3 10" id="KW-0285">Flavoprotein</keyword>
<comment type="catalytic activity">
    <reaction evidence="9 10">
        <text>L-threonyl-[protein] + FAD = FMN-L-threonyl-[protein] + AMP + H(+)</text>
        <dbReference type="Rhea" id="RHEA:36847"/>
        <dbReference type="Rhea" id="RHEA-COMP:11060"/>
        <dbReference type="Rhea" id="RHEA-COMP:11061"/>
        <dbReference type="ChEBI" id="CHEBI:15378"/>
        <dbReference type="ChEBI" id="CHEBI:30013"/>
        <dbReference type="ChEBI" id="CHEBI:57692"/>
        <dbReference type="ChEBI" id="CHEBI:74257"/>
        <dbReference type="ChEBI" id="CHEBI:456215"/>
        <dbReference type="EC" id="2.7.1.180"/>
    </reaction>
</comment>
<evidence type="ECO:0000256" key="12">
    <source>
        <dbReference type="SAM" id="SignalP"/>
    </source>
</evidence>
<reference evidence="13 14" key="1">
    <citation type="submission" date="2019-06" db="EMBL/GenBank/DDBJ databases">
        <title>Martelella lutilitoris sp. nov., isolated from a tidal mudflat.</title>
        <authorList>
            <person name="Kim Y.-J."/>
        </authorList>
    </citation>
    <scope>NUCLEOTIDE SEQUENCE [LARGE SCALE GENOMIC DNA]</scope>
    <source>
        <strain evidence="13 14">GH2-6</strain>
    </source>
</reference>
<comment type="cofactor">
    <cofactor evidence="11">
        <name>Mg(2+)</name>
        <dbReference type="ChEBI" id="CHEBI:18420"/>
    </cofactor>
    <cofactor evidence="11">
        <name>Mn(2+)</name>
        <dbReference type="ChEBI" id="CHEBI:29035"/>
    </cofactor>
    <text evidence="11">Magnesium. Can also use manganese.</text>
</comment>
<evidence type="ECO:0000256" key="6">
    <source>
        <dbReference type="ARBA" id="ARBA00022827"/>
    </source>
</evidence>
<dbReference type="PANTHER" id="PTHR30040">
    <property type="entry name" value="THIAMINE BIOSYNTHESIS LIPOPROTEIN APBE"/>
    <property type="match status" value="1"/>
</dbReference>
<dbReference type="EC" id="2.7.1.180" evidence="1 10"/>
<comment type="caution">
    <text evidence="13">The sequence shown here is derived from an EMBL/GenBank/DDBJ whole genome shotgun (WGS) entry which is preliminary data.</text>
</comment>
<dbReference type="InterPro" id="IPR006311">
    <property type="entry name" value="TAT_signal"/>
</dbReference>
<comment type="similarity">
    <text evidence="10">Belongs to the ApbE family.</text>
</comment>
<dbReference type="EMBL" id="VCLB01000001">
    <property type="protein sequence ID" value="TNB49901.1"/>
    <property type="molecule type" value="Genomic_DNA"/>
</dbReference>
<evidence type="ECO:0000256" key="5">
    <source>
        <dbReference type="ARBA" id="ARBA00022723"/>
    </source>
</evidence>
<evidence type="ECO:0000256" key="1">
    <source>
        <dbReference type="ARBA" id="ARBA00011955"/>
    </source>
</evidence>
<feature type="binding site" evidence="11">
    <location>
        <position position="295"/>
    </location>
    <ligand>
        <name>Mg(2+)</name>
        <dbReference type="ChEBI" id="CHEBI:18420"/>
    </ligand>
</feature>
<dbReference type="InterPro" id="IPR003374">
    <property type="entry name" value="ApbE-like_sf"/>
</dbReference>
<evidence type="ECO:0000256" key="7">
    <source>
        <dbReference type="ARBA" id="ARBA00022842"/>
    </source>
</evidence>
<evidence type="ECO:0000256" key="2">
    <source>
        <dbReference type="ARBA" id="ARBA00016337"/>
    </source>
</evidence>
<evidence type="ECO:0000256" key="9">
    <source>
        <dbReference type="ARBA" id="ARBA00048540"/>
    </source>
</evidence>
<dbReference type="PANTHER" id="PTHR30040:SF2">
    <property type="entry name" value="FAD:PROTEIN FMN TRANSFERASE"/>
    <property type="match status" value="1"/>
</dbReference>
<feature type="binding site" evidence="11">
    <location>
        <position position="291"/>
    </location>
    <ligand>
        <name>Mg(2+)</name>
        <dbReference type="ChEBI" id="CHEBI:18420"/>
    </ligand>
</feature>
<accession>A0A5C4JXJ9</accession>
<keyword evidence="4 10" id="KW-0808">Transferase</keyword>
<feature type="signal peptide" evidence="12">
    <location>
        <begin position="1"/>
        <end position="29"/>
    </location>
</feature>
<sequence length="338" mass="35460">MKARHTYLTRRRVLALSGAGFLAATAARAEAPAILKSAPATQQITGEAFATTWRVSMPDKARPEALRGDIETLLSGIDRMMSPWRTDSEITAFNRAGPGGERVSAETAFVAQSALDVARASDGWFDPSVGPLVARYGFGPITGDAAEDGAPPLWHALGVDGNRLEKTKSGVTMDLCGIAKGRALDLMANRLMDAGYCDFLIDLGGELVARGNHPAGRPWQVAVEDPRPDANGGAGVLRLADGAVATSGLRAQSYALSGHTYSHIIDPRHAVPVEGAIASVSVLAQDAMTADGWATALTAAGEDGPALARRQAIAALFLFHDGKSLRSETTGGFDRFLL</sequence>
<dbReference type="Gene3D" id="3.10.520.10">
    <property type="entry name" value="ApbE-like domains"/>
    <property type="match status" value="1"/>
</dbReference>
<dbReference type="RefSeq" id="WP_138746940.1">
    <property type="nucleotide sequence ID" value="NZ_VCLB01000001.1"/>
</dbReference>
<feature type="chain" id="PRO_5039936263" description="FAD:protein FMN transferase" evidence="12">
    <location>
        <begin position="30"/>
        <end position="338"/>
    </location>
</feature>
<gene>
    <name evidence="13" type="ORF">FF124_02770</name>
</gene>
<name>A0A5C4JXJ9_9HYPH</name>
<proteinExistence type="inferred from homology"/>
<keyword evidence="7 10" id="KW-0460">Magnesium</keyword>
<dbReference type="SUPFAM" id="SSF143631">
    <property type="entry name" value="ApbE-like"/>
    <property type="match status" value="1"/>
</dbReference>
<dbReference type="PROSITE" id="PS51318">
    <property type="entry name" value="TAT"/>
    <property type="match status" value="1"/>
</dbReference>
<keyword evidence="5 10" id="KW-0479">Metal-binding</keyword>
<protein>
    <recommendedName>
        <fullName evidence="2 10">FAD:protein FMN transferase</fullName>
        <ecNumber evidence="1 10">2.7.1.180</ecNumber>
    </recommendedName>
    <alternativeName>
        <fullName evidence="8 10">Flavin transferase</fullName>
    </alternativeName>
</protein>
<feature type="binding site" evidence="11">
    <location>
        <position position="177"/>
    </location>
    <ligand>
        <name>Mg(2+)</name>
        <dbReference type="ChEBI" id="CHEBI:18420"/>
    </ligand>
</feature>
<keyword evidence="14" id="KW-1185">Reference proteome</keyword>
<evidence type="ECO:0000256" key="4">
    <source>
        <dbReference type="ARBA" id="ARBA00022679"/>
    </source>
</evidence>
<keyword evidence="6 10" id="KW-0274">FAD</keyword>
<dbReference type="GO" id="GO:0046872">
    <property type="term" value="F:metal ion binding"/>
    <property type="evidence" value="ECO:0007669"/>
    <property type="project" value="UniProtKB-UniRule"/>
</dbReference>
<dbReference type="Pfam" id="PF02424">
    <property type="entry name" value="ApbE"/>
    <property type="match status" value="1"/>
</dbReference>
<dbReference type="InterPro" id="IPR024932">
    <property type="entry name" value="ApbE"/>
</dbReference>
<dbReference type="AlphaFoldDB" id="A0A5C4JXJ9"/>
<evidence type="ECO:0000256" key="3">
    <source>
        <dbReference type="ARBA" id="ARBA00022630"/>
    </source>
</evidence>